<protein>
    <submittedName>
        <fullName evidence="2">Uncharacterized protein</fullName>
    </submittedName>
</protein>
<evidence type="ECO:0000313" key="2">
    <source>
        <dbReference type="EMBL" id="KXJ94373.1"/>
    </source>
</evidence>
<dbReference type="InParanoid" id="A0A136JB22"/>
<name>A0A136JB22_9PEZI</name>
<organism evidence="2 3">
    <name type="scientific">Microdochium bolleyi</name>
    <dbReference type="NCBI Taxonomy" id="196109"/>
    <lineage>
        <taxon>Eukaryota</taxon>
        <taxon>Fungi</taxon>
        <taxon>Dikarya</taxon>
        <taxon>Ascomycota</taxon>
        <taxon>Pezizomycotina</taxon>
        <taxon>Sordariomycetes</taxon>
        <taxon>Xylariomycetidae</taxon>
        <taxon>Xylariales</taxon>
        <taxon>Microdochiaceae</taxon>
        <taxon>Microdochium</taxon>
    </lineage>
</organism>
<evidence type="ECO:0000256" key="1">
    <source>
        <dbReference type="SAM" id="MobiDB-lite"/>
    </source>
</evidence>
<dbReference type="Proteomes" id="UP000070501">
    <property type="component" value="Unassembled WGS sequence"/>
</dbReference>
<sequence>MPSMVDVPGATVTEEESRGTGVPAAFSGSPRHLVSAVAHWHLKLDPAAHPAAPNALQCSGRPLAGLARTGPVPKASDGAPAALLATPPRQIRKHPLGSISQDPDTPPTCNGPTSTRGTCSTASSRCMPVPSCVLQAIMAACLSRRRAGNTNIAKGRAIVRFGNSMRQRALAS</sequence>
<accession>A0A136JB22</accession>
<evidence type="ECO:0000313" key="3">
    <source>
        <dbReference type="Proteomes" id="UP000070501"/>
    </source>
</evidence>
<dbReference type="EMBL" id="KQ964247">
    <property type="protein sequence ID" value="KXJ94373.1"/>
    <property type="molecule type" value="Genomic_DNA"/>
</dbReference>
<feature type="compositionally biased region" description="Polar residues" evidence="1">
    <location>
        <begin position="98"/>
        <end position="120"/>
    </location>
</feature>
<feature type="region of interest" description="Disordered" evidence="1">
    <location>
        <begin position="86"/>
        <end position="120"/>
    </location>
</feature>
<gene>
    <name evidence="2" type="ORF">Micbo1qcDRAFT_173194</name>
</gene>
<dbReference type="AlphaFoldDB" id="A0A136JB22"/>
<feature type="region of interest" description="Disordered" evidence="1">
    <location>
        <begin position="1"/>
        <end position="26"/>
    </location>
</feature>
<proteinExistence type="predicted"/>
<keyword evidence="3" id="KW-1185">Reference proteome</keyword>
<reference evidence="3" key="1">
    <citation type="submission" date="2016-02" db="EMBL/GenBank/DDBJ databases">
        <title>Draft genome sequence of Microdochium bolleyi, a fungal endophyte of beachgrass.</title>
        <authorList>
            <consortium name="DOE Joint Genome Institute"/>
            <person name="David A.S."/>
            <person name="May G."/>
            <person name="Haridas S."/>
            <person name="Lim J."/>
            <person name="Wang M."/>
            <person name="Labutti K."/>
            <person name="Lipzen A."/>
            <person name="Barry K."/>
            <person name="Grigoriev I.V."/>
        </authorList>
    </citation>
    <scope>NUCLEOTIDE SEQUENCE [LARGE SCALE GENOMIC DNA]</scope>
    <source>
        <strain evidence="3">J235TASD1</strain>
    </source>
</reference>